<evidence type="ECO:0000256" key="4">
    <source>
        <dbReference type="ARBA" id="ARBA00022970"/>
    </source>
</evidence>
<accession>A0A9E7FWB6</accession>
<feature type="transmembrane region" description="Helical" evidence="9">
    <location>
        <begin position="234"/>
        <end position="254"/>
    </location>
</feature>
<feature type="region of interest" description="Disordered" evidence="8">
    <location>
        <begin position="54"/>
        <end position="102"/>
    </location>
</feature>
<evidence type="ECO:0000256" key="2">
    <source>
        <dbReference type="ARBA" id="ARBA00022448"/>
    </source>
</evidence>
<protein>
    <submittedName>
        <fullName evidence="12">Amino acid transporter</fullName>
    </submittedName>
</protein>
<evidence type="ECO:0000256" key="5">
    <source>
        <dbReference type="ARBA" id="ARBA00022989"/>
    </source>
</evidence>
<dbReference type="AlphaFoldDB" id="A0A9E7FWB6"/>
<feature type="compositionally biased region" description="Acidic residues" evidence="8">
    <location>
        <begin position="72"/>
        <end position="87"/>
    </location>
</feature>
<feature type="transmembrane region" description="Helical" evidence="9">
    <location>
        <begin position="321"/>
        <end position="340"/>
    </location>
</feature>
<dbReference type="InterPro" id="IPR013057">
    <property type="entry name" value="AA_transpt_TM"/>
</dbReference>
<dbReference type="PANTHER" id="PTHR22950">
    <property type="entry name" value="AMINO ACID TRANSPORTER"/>
    <property type="match status" value="1"/>
</dbReference>
<evidence type="ECO:0000256" key="1">
    <source>
        <dbReference type="ARBA" id="ARBA00004141"/>
    </source>
</evidence>
<sequence>RLFVRVLSLSRSLALASLHSPHLTATAISGISTRLQAEMKNSLSDHNLFIDSEEDDDANEEEEGSKACPSEVADDDADGSDSPSDDDCPPRSRPSSHSANWPQSYRQSIDMYSGLASPATGFLGTPTLSRLSSSFFSSFRVKHTPEKAASLVKPLLPTTTADEQLQEERQSSDSPLTPQLPSRKPSLEKIQEKVFHELPSSRNSSYGQAVFNGMNVLCGVGILSTPYAVKEGGWLGLSILLTYAVLAWYTGILLRHCLESQQSLATYPDIGQAAFGTTGRIAISIILYLELYASCVEYIILERDNLSSLFPNAQLNIGGTHIDSHLLFAILTTIIVLPTTWLRDLSVLSYISVGGVIASVLVVLSLFWVGQVDHVGFQNKGTPLNLSGIPIAIGIYGFCYSGHAVFPNIYSSLKKPNQFPSVLCVSFVICTVMYAVVAVMGYTMNGESTLSQFTLNMPQNLLASKVAVWTTVVNPIKNICINSDSFGIEFGGVVTSKQFKLTLVCNHDKNNAGSFYFNCGSFSSFLWIGDGFDWIIAHHACDFDSSMCLLFEHSLGQSDKDSGTVVHLHYRNWSRLFHSGHDHIALQNYRPTEFIIYANDRIKPIVPCFHFIVSIPSLFIRINFIRRCRIYCRFFWGVILIDAKV</sequence>
<reference evidence="12" key="1">
    <citation type="submission" date="2022-05" db="EMBL/GenBank/DDBJ databases">
        <title>The Musa troglodytarum L. genome provides insights into the mechanism of non-climacteric behaviour and enrichment of carotenoids.</title>
        <authorList>
            <person name="Wang J."/>
        </authorList>
    </citation>
    <scope>NUCLEOTIDE SEQUENCE</scope>
    <source>
        <tissue evidence="12">Leaf</tissue>
    </source>
</reference>
<keyword evidence="3 9" id="KW-0812">Transmembrane</keyword>
<name>A0A9E7FWB6_9LILI</name>
<feature type="chain" id="PRO_5039108364" evidence="10">
    <location>
        <begin position="17"/>
        <end position="645"/>
    </location>
</feature>
<evidence type="ECO:0000256" key="10">
    <source>
        <dbReference type="SAM" id="SignalP"/>
    </source>
</evidence>
<evidence type="ECO:0000256" key="3">
    <source>
        <dbReference type="ARBA" id="ARBA00022692"/>
    </source>
</evidence>
<keyword evidence="4" id="KW-0029">Amino-acid transport</keyword>
<evidence type="ECO:0000259" key="11">
    <source>
        <dbReference type="Pfam" id="PF01490"/>
    </source>
</evidence>
<keyword evidence="13" id="KW-1185">Reference proteome</keyword>
<organism evidence="12 13">
    <name type="scientific">Musa troglodytarum</name>
    <name type="common">fe'i banana</name>
    <dbReference type="NCBI Taxonomy" id="320322"/>
    <lineage>
        <taxon>Eukaryota</taxon>
        <taxon>Viridiplantae</taxon>
        <taxon>Streptophyta</taxon>
        <taxon>Embryophyta</taxon>
        <taxon>Tracheophyta</taxon>
        <taxon>Spermatophyta</taxon>
        <taxon>Magnoliopsida</taxon>
        <taxon>Liliopsida</taxon>
        <taxon>Zingiberales</taxon>
        <taxon>Musaceae</taxon>
        <taxon>Musa</taxon>
    </lineage>
</organism>
<comment type="similarity">
    <text evidence="7">Belongs to the amino acid/polyamine transporter 2 family. Amino acid/auxin permease (AAAP) (TC 2.A.18.5) subfamily.</text>
</comment>
<feature type="signal peptide" evidence="10">
    <location>
        <begin position="1"/>
        <end position="16"/>
    </location>
</feature>
<feature type="transmembrane region" description="Helical" evidence="9">
    <location>
        <begin position="347"/>
        <end position="369"/>
    </location>
</feature>
<evidence type="ECO:0000256" key="9">
    <source>
        <dbReference type="SAM" id="Phobius"/>
    </source>
</evidence>
<dbReference type="EMBL" id="CP097507">
    <property type="protein sequence ID" value="URE04246.1"/>
    <property type="molecule type" value="Genomic_DNA"/>
</dbReference>
<keyword evidence="10" id="KW-0732">Signal</keyword>
<feature type="region of interest" description="Disordered" evidence="8">
    <location>
        <begin position="163"/>
        <end position="183"/>
    </location>
</feature>
<feature type="transmembrane region" description="Helical" evidence="9">
    <location>
        <begin position="422"/>
        <end position="444"/>
    </location>
</feature>
<evidence type="ECO:0000256" key="8">
    <source>
        <dbReference type="SAM" id="MobiDB-lite"/>
    </source>
</evidence>
<dbReference type="GO" id="GO:0005774">
    <property type="term" value="C:vacuolar membrane"/>
    <property type="evidence" value="ECO:0007669"/>
    <property type="project" value="TreeGrafter"/>
</dbReference>
<evidence type="ECO:0000256" key="7">
    <source>
        <dbReference type="ARBA" id="ARBA00049662"/>
    </source>
</evidence>
<keyword evidence="6 9" id="KW-0472">Membrane</keyword>
<evidence type="ECO:0000256" key="6">
    <source>
        <dbReference type="ARBA" id="ARBA00023136"/>
    </source>
</evidence>
<dbReference type="OrthoDB" id="655540at2759"/>
<keyword evidence="2" id="KW-0813">Transport</keyword>
<keyword evidence="5 9" id="KW-1133">Transmembrane helix</keyword>
<feature type="transmembrane region" description="Helical" evidence="9">
    <location>
        <begin position="281"/>
        <end position="301"/>
    </location>
</feature>
<feature type="domain" description="Amino acid transporter transmembrane" evidence="11">
    <location>
        <begin position="203"/>
        <end position="468"/>
    </location>
</feature>
<feature type="compositionally biased region" description="Acidic residues" evidence="8">
    <location>
        <begin position="54"/>
        <end position="63"/>
    </location>
</feature>
<comment type="subcellular location">
    <subcellularLocation>
        <location evidence="1">Membrane</location>
        <topology evidence="1">Multi-pass membrane protein</topology>
    </subcellularLocation>
</comment>
<evidence type="ECO:0000313" key="12">
    <source>
        <dbReference type="EMBL" id="URE04246.1"/>
    </source>
</evidence>
<feature type="non-terminal residue" evidence="12">
    <location>
        <position position="1"/>
    </location>
</feature>
<feature type="transmembrane region" description="Helical" evidence="9">
    <location>
        <begin position="389"/>
        <end position="410"/>
    </location>
</feature>
<dbReference type="Proteomes" id="UP001055439">
    <property type="component" value="Chromosome 5"/>
</dbReference>
<proteinExistence type="inferred from homology"/>
<dbReference type="GO" id="GO:0015179">
    <property type="term" value="F:L-amino acid transmembrane transporter activity"/>
    <property type="evidence" value="ECO:0007669"/>
    <property type="project" value="TreeGrafter"/>
</dbReference>
<evidence type="ECO:0000313" key="13">
    <source>
        <dbReference type="Proteomes" id="UP001055439"/>
    </source>
</evidence>
<dbReference type="PANTHER" id="PTHR22950:SF692">
    <property type="entry name" value="TRANSMEMBRANE AMINO ACID TRANSPORTER FAMILY PROTEIN"/>
    <property type="match status" value="1"/>
</dbReference>
<dbReference type="Pfam" id="PF01490">
    <property type="entry name" value="Aa_trans"/>
    <property type="match status" value="1"/>
</dbReference>
<gene>
    <name evidence="12" type="ORF">MUK42_21115</name>
</gene>